<reference evidence="1" key="1">
    <citation type="journal article" date="2014" name="Front. Microbiol.">
        <title>High frequency of phylogenetically diverse reductive dehalogenase-homologous genes in deep subseafloor sedimentary metagenomes.</title>
        <authorList>
            <person name="Kawai M."/>
            <person name="Futagami T."/>
            <person name="Toyoda A."/>
            <person name="Takaki Y."/>
            <person name="Nishi S."/>
            <person name="Hori S."/>
            <person name="Arai W."/>
            <person name="Tsubouchi T."/>
            <person name="Morono Y."/>
            <person name="Uchiyama I."/>
            <person name="Ito T."/>
            <person name="Fujiyama A."/>
            <person name="Inagaki F."/>
            <person name="Takami H."/>
        </authorList>
    </citation>
    <scope>NUCLEOTIDE SEQUENCE</scope>
    <source>
        <strain evidence="1">Expedition CK06-06</strain>
    </source>
</reference>
<protein>
    <submittedName>
        <fullName evidence="1">Uncharacterized protein</fullName>
    </submittedName>
</protein>
<proteinExistence type="predicted"/>
<evidence type="ECO:0000313" key="1">
    <source>
        <dbReference type="EMBL" id="GAI45748.1"/>
    </source>
</evidence>
<dbReference type="EMBL" id="BARV01024297">
    <property type="protein sequence ID" value="GAI45748.1"/>
    <property type="molecule type" value="Genomic_DNA"/>
</dbReference>
<gene>
    <name evidence="1" type="ORF">S06H3_39681</name>
</gene>
<comment type="caution">
    <text evidence="1">The sequence shown here is derived from an EMBL/GenBank/DDBJ whole genome shotgun (WGS) entry which is preliminary data.</text>
</comment>
<organism evidence="1">
    <name type="scientific">marine sediment metagenome</name>
    <dbReference type="NCBI Taxonomy" id="412755"/>
    <lineage>
        <taxon>unclassified sequences</taxon>
        <taxon>metagenomes</taxon>
        <taxon>ecological metagenomes</taxon>
    </lineage>
</organism>
<sequence length="135" mass="15070">MAKLSAAEKTERGRELTPARLLAFKLWKENPQITAAELDKALKEKGFEVGKTTRATWLTGFRKGRRVRTYEGKPLIAVKPAEITPAVKPGKITLEQIIKATGSVEALSLLFYQGVMEELKRRDAAFDVLKQDGIE</sequence>
<name>X1NQ67_9ZZZZ</name>
<dbReference type="AlphaFoldDB" id="X1NQ67"/>
<accession>X1NQ67</accession>
<feature type="non-terminal residue" evidence="1">
    <location>
        <position position="135"/>
    </location>
</feature>